<reference evidence="15" key="1">
    <citation type="submission" date="2014-08" db="EMBL/GenBank/DDBJ databases">
        <authorList>
            <person name="Sharma Rahul"/>
            <person name="Thines Marco"/>
        </authorList>
    </citation>
    <scope>NUCLEOTIDE SEQUENCE</scope>
</reference>
<feature type="region of interest" description="Disordered" evidence="12">
    <location>
        <begin position="170"/>
        <end position="189"/>
    </location>
</feature>
<comment type="similarity">
    <text evidence="1 11">Belongs to the helicase family. RecQ subfamily.</text>
</comment>
<evidence type="ECO:0000259" key="13">
    <source>
        <dbReference type="PROSITE" id="PS51192"/>
    </source>
</evidence>
<keyword evidence="8" id="KW-0413">Isomerase</keyword>
<dbReference type="GO" id="GO:0005737">
    <property type="term" value="C:cytoplasm"/>
    <property type="evidence" value="ECO:0007669"/>
    <property type="project" value="TreeGrafter"/>
</dbReference>
<dbReference type="Gene3D" id="3.40.50.300">
    <property type="entry name" value="P-loop containing nucleotide triphosphate hydrolases"/>
    <property type="match status" value="2"/>
</dbReference>
<dbReference type="FunFam" id="3.40.50.300:FF:001544">
    <property type="entry name" value="ATP-dependent DNA helicase"/>
    <property type="match status" value="1"/>
</dbReference>
<dbReference type="SMART" id="SM00487">
    <property type="entry name" value="DEXDc"/>
    <property type="match status" value="1"/>
</dbReference>
<evidence type="ECO:0000256" key="4">
    <source>
        <dbReference type="ARBA" id="ARBA00022801"/>
    </source>
</evidence>
<dbReference type="InterPro" id="IPR032284">
    <property type="entry name" value="RecQ_Zn-bd"/>
</dbReference>
<keyword evidence="2" id="KW-0479">Metal-binding</keyword>
<feature type="domain" description="Helicase ATP-binding" evidence="13">
    <location>
        <begin position="228"/>
        <end position="428"/>
    </location>
</feature>
<dbReference type="InterPro" id="IPR004589">
    <property type="entry name" value="DNA_helicase_ATP-dep_RecQ"/>
</dbReference>
<organism evidence="15">
    <name type="scientific">Phaffia rhodozyma</name>
    <name type="common">Yeast</name>
    <name type="synonym">Xanthophyllomyces dendrorhous</name>
    <dbReference type="NCBI Taxonomy" id="264483"/>
    <lineage>
        <taxon>Eukaryota</taxon>
        <taxon>Fungi</taxon>
        <taxon>Dikarya</taxon>
        <taxon>Basidiomycota</taxon>
        <taxon>Agaricomycotina</taxon>
        <taxon>Tremellomycetes</taxon>
        <taxon>Cystofilobasidiales</taxon>
        <taxon>Mrakiaceae</taxon>
        <taxon>Phaffia</taxon>
    </lineage>
</organism>
<feature type="compositionally biased region" description="Acidic residues" evidence="12">
    <location>
        <begin position="870"/>
        <end position="894"/>
    </location>
</feature>
<feature type="region of interest" description="Disordered" evidence="12">
    <location>
        <begin position="309"/>
        <end position="332"/>
    </location>
</feature>
<feature type="compositionally biased region" description="Basic and acidic residues" evidence="12">
    <location>
        <begin position="170"/>
        <end position="181"/>
    </location>
</feature>
<dbReference type="SMART" id="SM00490">
    <property type="entry name" value="HELICc"/>
    <property type="match status" value="1"/>
</dbReference>
<feature type="compositionally biased region" description="Polar residues" evidence="12">
    <location>
        <begin position="26"/>
        <end position="42"/>
    </location>
</feature>
<dbReference type="InterPro" id="IPR036388">
    <property type="entry name" value="WH-like_DNA-bd_sf"/>
</dbReference>
<dbReference type="InterPro" id="IPR001650">
    <property type="entry name" value="Helicase_C-like"/>
</dbReference>
<accession>A0A0F7SSV1</accession>
<feature type="domain" description="Helicase C-terminal" evidence="14">
    <location>
        <begin position="460"/>
        <end position="618"/>
    </location>
</feature>
<evidence type="ECO:0000259" key="14">
    <source>
        <dbReference type="PROSITE" id="PS51194"/>
    </source>
</evidence>
<evidence type="ECO:0000256" key="12">
    <source>
        <dbReference type="SAM" id="MobiDB-lite"/>
    </source>
</evidence>
<dbReference type="Pfam" id="PF00270">
    <property type="entry name" value="DEAD"/>
    <property type="match status" value="1"/>
</dbReference>
<feature type="region of interest" description="Disordered" evidence="12">
    <location>
        <begin position="1"/>
        <end position="89"/>
    </location>
</feature>
<evidence type="ECO:0000256" key="8">
    <source>
        <dbReference type="ARBA" id="ARBA00023235"/>
    </source>
</evidence>
<dbReference type="SUPFAM" id="SSF52540">
    <property type="entry name" value="P-loop containing nucleoside triphosphate hydrolases"/>
    <property type="match status" value="1"/>
</dbReference>
<evidence type="ECO:0000256" key="9">
    <source>
        <dbReference type="ARBA" id="ARBA00023242"/>
    </source>
</evidence>
<proteinExistence type="inferred from homology"/>
<sequence>MSSGNQWKDADPIILSSDEDELKRPSQFNVLSTTSGPSTSDFQGPKRRSIYPPVSMSHLTAEATPSKLSNKNSRAKETPVSQIDKFQDRRSNNVNLYDEVEVLEKSNSSFKPGEQVVRDEGDYFQDQTARQEAFGKLSRIDVEIRGVQDQIRSLQTLVEDLKRQRKELQRLTEDPSRREGMGVHSALNPTSVGKDYSHGTFKWTGALKQSMKDVFSIHQFRLCQEGVCNANMDGRDLICIMPTGGGKSLTYQLPAIISRGTTVVISPLLSLMADQIMHLTEHNISAVMLTGSTSKAAQRDIFDRLLYGGDETPHKPKGKGKKSATHASDGEEDGREIKLIYVTPEKVAKSKMLSSTFQKMHTAGRLSRFVLDEAHCVSQLGHDYRPDYGKLSIIRTLFPGVPIMAVTATCSRKVLPDLLKILKMKDITPANSANSSGTVFFDAPLYRKNLHYKVLPKPSNAKDALVVMADYIVQNHADESGIVYCLSKKDTEVVAQALMEYSQGAIKAGVYHADVHDNHKQMLHERWRLGEVNVVVATIAFGLGIDKGNVRFVIHHTISKSLDGYYQETGRAGRDGQDSSCVLYYRGQDVGRMSALICGERESQGKLYDMVAFAQDLETCRKILFGRYFSTSASLPSSAWSEREEACGHCDNCTRDPETIIQQIVTEESWKICRVATSVHQAEGRVTVSKLADLVRGLGGGNFASAVQGDAKKRRKAPEMENVGLNLDEICGGKVMMSKDEVEHLITNLLLKGYLAELFKQTAYTVNVYIMPGPQSLRLTRQSTISNDDPSFSSHITCTFPRKSKVTRKSTSRVSLDTLGGSSNGNAPAGGNGSGVGKGKGKGKGKEAVKAKQPSVRDRTRNKHGRNQYGDDDEDEDNGDEYEDLDGFIDDGDDEIEIEIDDDDDEREKEIVVKRQRPKLKSKFGRQILSSSDHDEEEWEQVRNAKSSIWDKSFG</sequence>
<dbReference type="EMBL" id="LN483157">
    <property type="protein sequence ID" value="CED83625.1"/>
    <property type="molecule type" value="Genomic_DNA"/>
</dbReference>
<dbReference type="PROSITE" id="PS00690">
    <property type="entry name" value="DEAH_ATP_HELICASE"/>
    <property type="match status" value="1"/>
</dbReference>
<feature type="region of interest" description="Disordered" evidence="12">
    <location>
        <begin position="926"/>
        <end position="955"/>
    </location>
</feature>
<dbReference type="GO" id="GO:0016887">
    <property type="term" value="F:ATP hydrolysis activity"/>
    <property type="evidence" value="ECO:0007669"/>
    <property type="project" value="RHEA"/>
</dbReference>
<dbReference type="GO" id="GO:0009378">
    <property type="term" value="F:four-way junction helicase activity"/>
    <property type="evidence" value="ECO:0007669"/>
    <property type="project" value="TreeGrafter"/>
</dbReference>
<evidence type="ECO:0000256" key="2">
    <source>
        <dbReference type="ARBA" id="ARBA00022723"/>
    </source>
</evidence>
<feature type="compositionally biased region" description="Gly residues" evidence="12">
    <location>
        <begin position="828"/>
        <end position="838"/>
    </location>
</feature>
<keyword evidence="9 11" id="KW-0539">Nucleus</keyword>
<dbReference type="PROSITE" id="PS51194">
    <property type="entry name" value="HELICASE_CTER"/>
    <property type="match status" value="1"/>
</dbReference>
<keyword evidence="3 11" id="KW-0547">Nucleotide-binding</keyword>
<feature type="compositionally biased region" description="Basic and acidic residues" evidence="12">
    <location>
        <begin position="844"/>
        <end position="859"/>
    </location>
</feature>
<dbReference type="GO" id="GO:0043138">
    <property type="term" value="F:3'-5' DNA helicase activity"/>
    <property type="evidence" value="ECO:0007669"/>
    <property type="project" value="UniProtKB-EC"/>
</dbReference>
<dbReference type="GO" id="GO:0003677">
    <property type="term" value="F:DNA binding"/>
    <property type="evidence" value="ECO:0007669"/>
    <property type="project" value="UniProtKB-KW"/>
</dbReference>
<keyword evidence="6 11" id="KW-0067">ATP-binding</keyword>
<evidence type="ECO:0000256" key="1">
    <source>
        <dbReference type="ARBA" id="ARBA00005446"/>
    </source>
</evidence>
<evidence type="ECO:0000256" key="10">
    <source>
        <dbReference type="ARBA" id="ARBA00034617"/>
    </source>
</evidence>
<protein>
    <recommendedName>
        <fullName evidence="11">ATP-dependent DNA helicase</fullName>
        <ecNumber evidence="11">5.6.2.4</ecNumber>
    </recommendedName>
</protein>
<dbReference type="PROSITE" id="PS51192">
    <property type="entry name" value="HELICASE_ATP_BIND_1"/>
    <property type="match status" value="1"/>
</dbReference>
<keyword evidence="4 11" id="KW-0378">Hydrolase</keyword>
<feature type="region of interest" description="Disordered" evidence="12">
    <location>
        <begin position="803"/>
        <end position="894"/>
    </location>
</feature>
<feature type="compositionally biased region" description="Basic residues" evidence="12">
    <location>
        <begin position="315"/>
        <end position="324"/>
    </location>
</feature>
<dbReference type="Gene3D" id="1.10.10.10">
    <property type="entry name" value="Winged helix-like DNA-binding domain superfamily/Winged helix DNA-binding domain"/>
    <property type="match status" value="1"/>
</dbReference>
<dbReference type="PANTHER" id="PTHR13710:SF105">
    <property type="entry name" value="ATP-DEPENDENT DNA HELICASE Q1"/>
    <property type="match status" value="1"/>
</dbReference>
<name>A0A0F7SSV1_PHARH</name>
<comment type="subcellular location">
    <subcellularLocation>
        <location evidence="11">Nucleus</location>
    </subcellularLocation>
</comment>
<evidence type="ECO:0000313" key="15">
    <source>
        <dbReference type="EMBL" id="CED83625.1"/>
    </source>
</evidence>
<dbReference type="AlphaFoldDB" id="A0A0F7SSV1"/>
<evidence type="ECO:0000256" key="6">
    <source>
        <dbReference type="ARBA" id="ARBA00022840"/>
    </source>
</evidence>
<dbReference type="GO" id="GO:0005634">
    <property type="term" value="C:nucleus"/>
    <property type="evidence" value="ECO:0007669"/>
    <property type="project" value="UniProtKB-SubCell"/>
</dbReference>
<dbReference type="NCBIfam" id="TIGR00614">
    <property type="entry name" value="recQ_fam"/>
    <property type="match status" value="1"/>
</dbReference>
<dbReference type="PANTHER" id="PTHR13710">
    <property type="entry name" value="DNA HELICASE RECQ FAMILY MEMBER"/>
    <property type="match status" value="1"/>
</dbReference>
<dbReference type="InterPro" id="IPR014001">
    <property type="entry name" value="Helicase_ATP-bd"/>
</dbReference>
<evidence type="ECO:0000256" key="7">
    <source>
        <dbReference type="ARBA" id="ARBA00023125"/>
    </source>
</evidence>
<dbReference type="InterPro" id="IPR002464">
    <property type="entry name" value="DNA/RNA_helicase_DEAH_CS"/>
</dbReference>
<keyword evidence="7" id="KW-0238">DNA-binding</keyword>
<dbReference type="InterPro" id="IPR011545">
    <property type="entry name" value="DEAD/DEAH_box_helicase_dom"/>
</dbReference>
<dbReference type="EC" id="5.6.2.4" evidence="11"/>
<dbReference type="InterPro" id="IPR027417">
    <property type="entry name" value="P-loop_NTPase"/>
</dbReference>
<dbReference type="GO" id="GO:0005694">
    <property type="term" value="C:chromosome"/>
    <property type="evidence" value="ECO:0007669"/>
    <property type="project" value="TreeGrafter"/>
</dbReference>
<evidence type="ECO:0000256" key="11">
    <source>
        <dbReference type="RuleBase" id="RU364117"/>
    </source>
</evidence>
<dbReference type="CDD" id="cd18794">
    <property type="entry name" value="SF2_C_RecQ"/>
    <property type="match status" value="1"/>
</dbReference>
<evidence type="ECO:0000256" key="5">
    <source>
        <dbReference type="ARBA" id="ARBA00022806"/>
    </source>
</evidence>
<keyword evidence="5 11" id="KW-0347">Helicase</keyword>
<dbReference type="GO" id="GO:0046872">
    <property type="term" value="F:metal ion binding"/>
    <property type="evidence" value="ECO:0007669"/>
    <property type="project" value="UniProtKB-KW"/>
</dbReference>
<dbReference type="GO" id="GO:0005524">
    <property type="term" value="F:ATP binding"/>
    <property type="evidence" value="ECO:0007669"/>
    <property type="project" value="UniProtKB-KW"/>
</dbReference>
<comment type="catalytic activity">
    <reaction evidence="10 11">
        <text>Couples ATP hydrolysis with the unwinding of duplex DNA by translocating in the 3'-5' direction.</text>
        <dbReference type="EC" id="5.6.2.4"/>
    </reaction>
</comment>
<dbReference type="Pfam" id="PF00271">
    <property type="entry name" value="Helicase_C"/>
    <property type="match status" value="1"/>
</dbReference>
<comment type="catalytic activity">
    <reaction evidence="11">
        <text>ATP + H2O = ADP + phosphate + H(+)</text>
        <dbReference type="Rhea" id="RHEA:13065"/>
        <dbReference type="ChEBI" id="CHEBI:15377"/>
        <dbReference type="ChEBI" id="CHEBI:15378"/>
        <dbReference type="ChEBI" id="CHEBI:30616"/>
        <dbReference type="ChEBI" id="CHEBI:43474"/>
        <dbReference type="ChEBI" id="CHEBI:456216"/>
    </reaction>
</comment>
<dbReference type="GO" id="GO:0000724">
    <property type="term" value="P:double-strand break repair via homologous recombination"/>
    <property type="evidence" value="ECO:0007669"/>
    <property type="project" value="TreeGrafter"/>
</dbReference>
<dbReference type="Pfam" id="PF16124">
    <property type="entry name" value="RecQ_Zn_bind"/>
    <property type="match status" value="1"/>
</dbReference>
<evidence type="ECO:0000256" key="3">
    <source>
        <dbReference type="ARBA" id="ARBA00022741"/>
    </source>
</evidence>